<dbReference type="EMBL" id="HACG01052050">
    <property type="protein sequence ID" value="CEK98921.1"/>
    <property type="molecule type" value="Transcribed_RNA"/>
</dbReference>
<accession>A0A0B7C2Q7</accession>
<sequence>QTIWNSYTKMPGSSIHVQVWDAHFDFHELPKTEDHHFLLEAVGDADKYLDTTRAPPTSITQQELVLGMLEDKVRKQGLTGSTFKKEMEFFSQTMITNFTDLMADYCTQNGFEPL</sequence>
<dbReference type="AlphaFoldDB" id="A0A0B7C2Q7"/>
<reference evidence="1" key="1">
    <citation type="submission" date="2014-12" db="EMBL/GenBank/DDBJ databases">
        <title>Insight into the proteome of Arion vulgaris.</title>
        <authorList>
            <person name="Aradska J."/>
            <person name="Bulat T."/>
            <person name="Smidak R."/>
            <person name="Sarate P."/>
            <person name="Gangsoo J."/>
            <person name="Sialana F."/>
            <person name="Bilban M."/>
            <person name="Lubec G."/>
        </authorList>
    </citation>
    <scope>NUCLEOTIDE SEQUENCE</scope>
    <source>
        <tissue evidence="1">Skin</tissue>
    </source>
</reference>
<proteinExistence type="predicted"/>
<evidence type="ECO:0000313" key="1">
    <source>
        <dbReference type="EMBL" id="CEK98921.1"/>
    </source>
</evidence>
<gene>
    <name evidence="1" type="primary">ORF219973</name>
</gene>
<name>A0A0B7C2Q7_9EUPU</name>
<feature type="non-terminal residue" evidence="1">
    <location>
        <position position="1"/>
    </location>
</feature>
<organism evidence="1">
    <name type="scientific">Arion vulgaris</name>
    <dbReference type="NCBI Taxonomy" id="1028688"/>
    <lineage>
        <taxon>Eukaryota</taxon>
        <taxon>Metazoa</taxon>
        <taxon>Spiralia</taxon>
        <taxon>Lophotrochozoa</taxon>
        <taxon>Mollusca</taxon>
        <taxon>Gastropoda</taxon>
        <taxon>Heterobranchia</taxon>
        <taxon>Euthyneura</taxon>
        <taxon>Panpulmonata</taxon>
        <taxon>Eupulmonata</taxon>
        <taxon>Stylommatophora</taxon>
        <taxon>Helicina</taxon>
        <taxon>Arionoidea</taxon>
        <taxon>Arionidae</taxon>
        <taxon>Arion</taxon>
    </lineage>
</organism>
<protein>
    <submittedName>
        <fullName evidence="1">Uncharacterized protein</fullName>
    </submittedName>
</protein>